<accession>A0A173SSG0</accession>
<dbReference type="Proteomes" id="UP000095598">
    <property type="component" value="Unassembled WGS sequence"/>
</dbReference>
<evidence type="ECO:0000256" key="1">
    <source>
        <dbReference type="ARBA" id="ARBA00005417"/>
    </source>
</evidence>
<evidence type="ECO:0000259" key="5">
    <source>
        <dbReference type="PROSITE" id="PS50893"/>
    </source>
</evidence>
<dbReference type="InterPro" id="IPR027417">
    <property type="entry name" value="P-loop_NTPase"/>
</dbReference>
<dbReference type="SUPFAM" id="SSF52540">
    <property type="entry name" value="P-loop containing nucleoside triphosphate hydrolases"/>
    <property type="match status" value="1"/>
</dbReference>
<evidence type="ECO:0000256" key="2">
    <source>
        <dbReference type="ARBA" id="ARBA00022448"/>
    </source>
</evidence>
<reference evidence="6 7" key="1">
    <citation type="submission" date="2015-09" db="EMBL/GenBank/DDBJ databases">
        <authorList>
            <consortium name="Pathogen Informatics"/>
        </authorList>
    </citation>
    <scope>NUCLEOTIDE SEQUENCE [LARGE SCALE GENOMIC DNA]</scope>
    <source>
        <strain evidence="6 7">2789STDY5608868</strain>
    </source>
</reference>
<dbReference type="PROSITE" id="PS50893">
    <property type="entry name" value="ABC_TRANSPORTER_2"/>
    <property type="match status" value="1"/>
</dbReference>
<organism evidence="6 7">
    <name type="scientific">Anaerostipes hadrus</name>
    <dbReference type="NCBI Taxonomy" id="649756"/>
    <lineage>
        <taxon>Bacteria</taxon>
        <taxon>Bacillati</taxon>
        <taxon>Bacillota</taxon>
        <taxon>Clostridia</taxon>
        <taxon>Lachnospirales</taxon>
        <taxon>Lachnospiraceae</taxon>
        <taxon>Anaerostipes</taxon>
    </lineage>
</organism>
<keyword evidence="4 6" id="KW-0067">ATP-binding</keyword>
<protein>
    <submittedName>
        <fullName evidence="6">ABC-type transporter ATP-binding protein EcsA</fullName>
    </submittedName>
</protein>
<dbReference type="PANTHER" id="PTHR43335:SF4">
    <property type="entry name" value="ABC TRANSPORTER, ATP-BINDING PROTEIN"/>
    <property type="match status" value="1"/>
</dbReference>
<dbReference type="InterPro" id="IPR003593">
    <property type="entry name" value="AAA+_ATPase"/>
</dbReference>
<dbReference type="SMART" id="SM00382">
    <property type="entry name" value="AAA"/>
    <property type="match status" value="1"/>
</dbReference>
<evidence type="ECO:0000313" key="7">
    <source>
        <dbReference type="Proteomes" id="UP000095598"/>
    </source>
</evidence>
<gene>
    <name evidence="6" type="primary">ecsA_2</name>
    <name evidence="6" type="ORF">ERS852425_01558</name>
</gene>
<dbReference type="GO" id="GO:0016887">
    <property type="term" value="F:ATP hydrolysis activity"/>
    <property type="evidence" value="ECO:0007669"/>
    <property type="project" value="InterPro"/>
</dbReference>
<keyword evidence="3" id="KW-0547">Nucleotide-binding</keyword>
<feature type="domain" description="ABC transporter" evidence="5">
    <location>
        <begin position="4"/>
        <end position="232"/>
    </location>
</feature>
<evidence type="ECO:0000256" key="3">
    <source>
        <dbReference type="ARBA" id="ARBA00022741"/>
    </source>
</evidence>
<name>A0A173SSG0_ANAHA</name>
<dbReference type="AlphaFoldDB" id="A0A173SSG0"/>
<proteinExistence type="inferred from homology"/>
<dbReference type="Gene3D" id="3.40.50.300">
    <property type="entry name" value="P-loop containing nucleotide triphosphate hydrolases"/>
    <property type="match status" value="1"/>
</dbReference>
<dbReference type="InterPro" id="IPR003439">
    <property type="entry name" value="ABC_transporter-like_ATP-bd"/>
</dbReference>
<dbReference type="GO" id="GO:0005524">
    <property type="term" value="F:ATP binding"/>
    <property type="evidence" value="ECO:0007669"/>
    <property type="project" value="UniProtKB-KW"/>
</dbReference>
<evidence type="ECO:0000313" key="6">
    <source>
        <dbReference type="EMBL" id="CUM93654.1"/>
    </source>
</evidence>
<dbReference type="CDD" id="cd03230">
    <property type="entry name" value="ABC_DR_subfamily_A"/>
    <property type="match status" value="1"/>
</dbReference>
<evidence type="ECO:0000256" key="4">
    <source>
        <dbReference type="ARBA" id="ARBA00022840"/>
    </source>
</evidence>
<dbReference type="RefSeq" id="WP_044929915.1">
    <property type="nucleotide sequence ID" value="NC_021016.1"/>
</dbReference>
<dbReference type="PANTHER" id="PTHR43335">
    <property type="entry name" value="ABC TRANSPORTER, ATP-BINDING PROTEIN"/>
    <property type="match status" value="1"/>
</dbReference>
<dbReference type="Pfam" id="PF00005">
    <property type="entry name" value="ABC_tran"/>
    <property type="match status" value="1"/>
</dbReference>
<comment type="similarity">
    <text evidence="1">Belongs to the ABC transporter superfamily.</text>
</comment>
<keyword evidence="2" id="KW-0813">Transport</keyword>
<dbReference type="GeneID" id="42787208"/>
<dbReference type="EMBL" id="CYXT01000010">
    <property type="protein sequence ID" value="CUM93654.1"/>
    <property type="molecule type" value="Genomic_DNA"/>
</dbReference>
<sequence>MDMLRITNLKKHFGDKEVLTGLNLSVPEHSVFGFVGENGAGKTTTMKIILGLLKSDRGEVFVSGERVKYGQTATNRYIGYLPDVPEFYSFMTAREYLRLCGESLEMGKNDIEKRSDELLTLVGLSKENHRIRGFSRGMKQRLGIAQALLGRPKILICDEPTSALDPIGRKEILDILLSSKKQTTVLFSTHILSDVERICTDVAFLNNGKIAMQGAVADLKNVCSSHEFIVETIKADDAEYLSSVFTDAQLTAKDTLLFLGEQFKMFEVLEFITEHKILISKIERVEPSLESLFMEVVSK</sequence>